<dbReference type="AlphaFoldDB" id="A0A402B8Z0"/>
<evidence type="ECO:0000313" key="4">
    <source>
        <dbReference type="EMBL" id="GCE27841.1"/>
    </source>
</evidence>
<dbReference type="RefSeq" id="WP_126628124.1">
    <property type="nucleotide sequence ID" value="NZ_BIFT01000001.1"/>
</dbReference>
<keyword evidence="2 4" id="KW-0378">Hydrolase</keyword>
<proteinExistence type="predicted"/>
<dbReference type="OrthoDB" id="9810968at2"/>
<dbReference type="CDD" id="cd02883">
    <property type="entry name" value="NUDIX_Hydrolase"/>
    <property type="match status" value="1"/>
</dbReference>
<dbReference type="SUPFAM" id="SSF55811">
    <property type="entry name" value="Nudix"/>
    <property type="match status" value="1"/>
</dbReference>
<sequence length="205" mass="23610">MFSTLPQNIQDELARLSTRYGQPIVAYARLHTNESFDPVSKKDRYGEVCMVIRRKNGRLLTMIKTFYPEGAYRLLTGGINHGEYVLDALLRETQEETSLQVEVKQFLAVAAYHLTEQDQTPVFYTFAFLLDEIGGVLTVEDEHEQVDDFHEITPAELLPLADRLEQLGANYSPDLEGRWGDWGRFRAVIHRLVWQALEKPVQEHS</sequence>
<comment type="cofactor">
    <cofactor evidence="1">
        <name>Mg(2+)</name>
        <dbReference type="ChEBI" id="CHEBI:18420"/>
    </cofactor>
</comment>
<dbReference type="InterPro" id="IPR015797">
    <property type="entry name" value="NUDIX_hydrolase-like_dom_sf"/>
</dbReference>
<keyword evidence="5" id="KW-1185">Reference proteome</keyword>
<dbReference type="PANTHER" id="PTHR43046:SF14">
    <property type="entry name" value="MUTT_NUDIX FAMILY PROTEIN"/>
    <property type="match status" value="1"/>
</dbReference>
<protein>
    <submittedName>
        <fullName evidence="4">NUDIX hydrolase</fullName>
    </submittedName>
</protein>
<gene>
    <name evidence="4" type="ORF">KDA_33250</name>
</gene>
<name>A0A402B8Z0_9CHLR</name>
<dbReference type="Pfam" id="PF00293">
    <property type="entry name" value="NUDIX"/>
    <property type="match status" value="1"/>
</dbReference>
<dbReference type="PROSITE" id="PS51462">
    <property type="entry name" value="NUDIX"/>
    <property type="match status" value="1"/>
</dbReference>
<dbReference type="EMBL" id="BIFT01000001">
    <property type="protein sequence ID" value="GCE27841.1"/>
    <property type="molecule type" value="Genomic_DNA"/>
</dbReference>
<dbReference type="GO" id="GO:0016787">
    <property type="term" value="F:hydrolase activity"/>
    <property type="evidence" value="ECO:0007669"/>
    <property type="project" value="UniProtKB-KW"/>
</dbReference>
<evidence type="ECO:0000256" key="1">
    <source>
        <dbReference type="ARBA" id="ARBA00001946"/>
    </source>
</evidence>
<evidence type="ECO:0000256" key="2">
    <source>
        <dbReference type="ARBA" id="ARBA00022801"/>
    </source>
</evidence>
<comment type="caution">
    <text evidence="4">The sequence shown here is derived from an EMBL/GenBank/DDBJ whole genome shotgun (WGS) entry which is preliminary data.</text>
</comment>
<evidence type="ECO:0000313" key="5">
    <source>
        <dbReference type="Proteomes" id="UP000287171"/>
    </source>
</evidence>
<dbReference type="Proteomes" id="UP000287171">
    <property type="component" value="Unassembled WGS sequence"/>
</dbReference>
<dbReference type="InterPro" id="IPR000086">
    <property type="entry name" value="NUDIX_hydrolase_dom"/>
</dbReference>
<evidence type="ECO:0000259" key="3">
    <source>
        <dbReference type="PROSITE" id="PS51462"/>
    </source>
</evidence>
<reference evidence="5" key="1">
    <citation type="submission" date="2018-12" db="EMBL/GenBank/DDBJ databases">
        <title>Tengunoibacter tsumagoiensis gen. nov., sp. nov., Dictyobacter kobayashii sp. nov., D. alpinus sp. nov., and D. joshuensis sp. nov. and description of Dictyobacteraceae fam. nov. within the order Ktedonobacterales isolated from Tengu-no-mugimeshi.</title>
        <authorList>
            <person name="Wang C.M."/>
            <person name="Zheng Y."/>
            <person name="Sakai Y."/>
            <person name="Toyoda A."/>
            <person name="Minakuchi Y."/>
            <person name="Abe K."/>
            <person name="Yokota A."/>
            <person name="Yabe S."/>
        </authorList>
    </citation>
    <scope>NUCLEOTIDE SEQUENCE [LARGE SCALE GENOMIC DNA]</scope>
    <source>
        <strain evidence="5">Uno16</strain>
    </source>
</reference>
<dbReference type="Gene3D" id="3.90.79.10">
    <property type="entry name" value="Nucleoside Triphosphate Pyrophosphohydrolase"/>
    <property type="match status" value="1"/>
</dbReference>
<feature type="domain" description="Nudix hydrolase" evidence="3">
    <location>
        <begin position="42"/>
        <end position="176"/>
    </location>
</feature>
<organism evidence="4 5">
    <name type="scientific">Dictyobacter alpinus</name>
    <dbReference type="NCBI Taxonomy" id="2014873"/>
    <lineage>
        <taxon>Bacteria</taxon>
        <taxon>Bacillati</taxon>
        <taxon>Chloroflexota</taxon>
        <taxon>Ktedonobacteria</taxon>
        <taxon>Ktedonobacterales</taxon>
        <taxon>Dictyobacteraceae</taxon>
        <taxon>Dictyobacter</taxon>
    </lineage>
</organism>
<accession>A0A402B8Z0</accession>
<dbReference type="PANTHER" id="PTHR43046">
    <property type="entry name" value="GDP-MANNOSE MANNOSYL HYDROLASE"/>
    <property type="match status" value="1"/>
</dbReference>